<dbReference type="EMBL" id="CAESAJ010000003">
    <property type="protein sequence ID" value="CAB4329789.1"/>
    <property type="molecule type" value="Genomic_DNA"/>
</dbReference>
<evidence type="ECO:0000313" key="2">
    <source>
        <dbReference type="EMBL" id="CAB4329789.1"/>
    </source>
</evidence>
<feature type="region of interest" description="Disordered" evidence="1">
    <location>
        <begin position="21"/>
        <end position="42"/>
    </location>
</feature>
<feature type="compositionally biased region" description="Polar residues" evidence="1">
    <location>
        <begin position="26"/>
        <end position="40"/>
    </location>
</feature>
<reference evidence="2" key="1">
    <citation type="submission" date="2020-05" db="EMBL/GenBank/DDBJ databases">
        <authorList>
            <person name="Chiriac C."/>
            <person name="Salcher M."/>
            <person name="Ghai R."/>
            <person name="Kavagutti S V."/>
        </authorList>
    </citation>
    <scope>NUCLEOTIDE SEQUENCE</scope>
</reference>
<accession>A0A6J5YPD5</accession>
<dbReference type="InterPro" id="IPR029063">
    <property type="entry name" value="SAM-dependent_MTases_sf"/>
</dbReference>
<dbReference type="AlphaFoldDB" id="A0A6J5YPD5"/>
<sequence length="595" mass="66425">MLLKGHVPAVGVVRSQLARVKRKLTRPTQSTNVSPGTSEPQLEDRVFSSRDDFCARVNAYAAEHSALEIGPLGSPTITVPHAEFFDILPTNELRIKAAQSGHDPEKVPNIDWVSPTGDLNIVTRRYQLIYSSHVIEHQPDLVRHLQNTAQLLTDDGIYVMAIPDKRYCFDHFFDESTFDDVVKAHDERRKVPTQDAYVRSVAQATHNEPGRHWAGDHGRDHDRVDEMVVSASKAYKQANGAYLDVHTWYFTPESFVSILAQLHEAGLSPWRVRKMQPTLANTFEFYVVLDIPVDSRGTSNAGSQAETFWNAQRNGWTTTLELRHHQVAVNHIGFVTAAPAANNALGIFGDVWTSSVPGFSNTGSMGLFADPRIGWLQEVCPEMSGLRVLELGPLEAGHTYALESMGAEVTAIESSISSFLRCLAVKNALHMKSTFVLGDFTKSFGDWRYGDLIVASGVLYHLIDPIDMLVKIGNSCDRVFIWTHYFDPNLDHWAEPIRAMARTKWHVSASAKVHYAGEEYTLVPQLYGEELAWGGFCGGTATQSNWMLREDILKLLRQLGFTHQEIAFDEPQHPNGPSFAIYAAKAEPDTKLKSN</sequence>
<dbReference type="SUPFAM" id="SSF53335">
    <property type="entry name" value="S-adenosyl-L-methionine-dependent methyltransferases"/>
    <property type="match status" value="2"/>
</dbReference>
<proteinExistence type="predicted"/>
<name>A0A6J5YPD5_9ZZZZ</name>
<gene>
    <name evidence="2" type="ORF">UFOPK3770_00063</name>
</gene>
<protein>
    <submittedName>
        <fullName evidence="2">Unannotated protein</fullName>
    </submittedName>
</protein>
<organism evidence="2">
    <name type="scientific">freshwater metagenome</name>
    <dbReference type="NCBI Taxonomy" id="449393"/>
    <lineage>
        <taxon>unclassified sequences</taxon>
        <taxon>metagenomes</taxon>
        <taxon>ecological metagenomes</taxon>
    </lineage>
</organism>
<dbReference type="Gene3D" id="3.40.50.150">
    <property type="entry name" value="Vaccinia Virus protein VP39"/>
    <property type="match status" value="2"/>
</dbReference>
<evidence type="ECO:0000256" key="1">
    <source>
        <dbReference type="SAM" id="MobiDB-lite"/>
    </source>
</evidence>